<evidence type="ECO:0000313" key="5">
    <source>
        <dbReference type="Proteomes" id="UP000464787"/>
    </source>
</evidence>
<dbReference type="InterPro" id="IPR013783">
    <property type="entry name" value="Ig-like_fold"/>
</dbReference>
<protein>
    <recommendedName>
        <fullName evidence="3">Big-1 domain-containing protein</fullName>
    </recommendedName>
</protein>
<evidence type="ECO:0000313" key="4">
    <source>
        <dbReference type="EMBL" id="QHI98218.1"/>
    </source>
</evidence>
<evidence type="ECO:0000259" key="3">
    <source>
        <dbReference type="PROSITE" id="PS51127"/>
    </source>
</evidence>
<dbReference type="KEGG" id="xyk:GT347_09575"/>
<dbReference type="SUPFAM" id="SSF49373">
    <property type="entry name" value="Invasin/intimin cell-adhesion fragments"/>
    <property type="match status" value="2"/>
</dbReference>
<dbReference type="AlphaFoldDB" id="A0A857J5W5"/>
<dbReference type="InterPro" id="IPR003344">
    <property type="entry name" value="Big_1_dom"/>
</dbReference>
<organism evidence="4 5">
    <name type="scientific">Xylophilus rhododendri</name>
    <dbReference type="NCBI Taxonomy" id="2697032"/>
    <lineage>
        <taxon>Bacteria</taxon>
        <taxon>Pseudomonadati</taxon>
        <taxon>Pseudomonadota</taxon>
        <taxon>Betaproteobacteria</taxon>
        <taxon>Burkholderiales</taxon>
        <taxon>Xylophilus</taxon>
    </lineage>
</organism>
<accession>A0A857J5W5</accession>
<comment type="similarity">
    <text evidence="1">Belongs to the intimin/invasin family.</text>
</comment>
<feature type="region of interest" description="Disordered" evidence="2">
    <location>
        <begin position="36"/>
        <end position="57"/>
    </location>
</feature>
<reference evidence="4 5" key="1">
    <citation type="submission" date="2020-01" db="EMBL/GenBank/DDBJ databases">
        <title>Genome sequencing of strain KACC 21265.</title>
        <authorList>
            <person name="Heo J."/>
            <person name="Kim S.-J."/>
            <person name="Kim J.-S."/>
            <person name="Hong S.-B."/>
            <person name="Kwon S.-W."/>
        </authorList>
    </citation>
    <scope>NUCLEOTIDE SEQUENCE [LARGE SCALE GENOMIC DNA]</scope>
    <source>
        <strain evidence="4 5">KACC 21265</strain>
    </source>
</reference>
<dbReference type="RefSeq" id="WP_160551735.1">
    <property type="nucleotide sequence ID" value="NZ_CP047650.1"/>
</dbReference>
<dbReference type="EMBL" id="CP047650">
    <property type="protein sequence ID" value="QHI98218.1"/>
    <property type="molecule type" value="Genomic_DNA"/>
</dbReference>
<dbReference type="Proteomes" id="UP000464787">
    <property type="component" value="Chromosome"/>
</dbReference>
<keyword evidence="5" id="KW-1185">Reference proteome</keyword>
<evidence type="ECO:0000256" key="1">
    <source>
        <dbReference type="ARBA" id="ARBA00010116"/>
    </source>
</evidence>
<dbReference type="Gene3D" id="2.60.40.10">
    <property type="entry name" value="Immunoglobulins"/>
    <property type="match status" value="3"/>
</dbReference>
<dbReference type="PROSITE" id="PS51257">
    <property type="entry name" value="PROKAR_LIPOPROTEIN"/>
    <property type="match status" value="1"/>
</dbReference>
<dbReference type="PROSITE" id="PS51127">
    <property type="entry name" value="BIG1"/>
    <property type="match status" value="1"/>
</dbReference>
<feature type="domain" description="Big-1" evidence="3">
    <location>
        <begin position="71"/>
        <end position="169"/>
    </location>
</feature>
<name>A0A857J5W5_9BURK</name>
<evidence type="ECO:0000256" key="2">
    <source>
        <dbReference type="SAM" id="MobiDB-lite"/>
    </source>
</evidence>
<dbReference type="InterPro" id="IPR008964">
    <property type="entry name" value="Invasin/intimin_cell_adhesion"/>
</dbReference>
<proteinExistence type="inferred from homology"/>
<sequence>MKNGMGTLARWTRFVAAGLLATALVACGGGGGGGGTSLSGTGSGSSSSGSGSSGSTGGSGGSTTIAAAVSVALYNSAGTAVTSIGVDGGYTARAKVTDTTGAVVASKLVTFTLSDSSLATLSSATALTDSAGIAQVSVTPVSVVAVGAVTVSASATIGSASVSGTSDFAVSMPALTLSALSIGSTGLASGGGTTLSVTALLNGAASSSVPVNVVFSASCGKINTSALNASVTTNGSGVASATYSSVSTDGTLCSGIVTITASSSGATAKTATITVAAPVANAITFASATPGQIYVAGSGAAEQSVAVFKVLSSGTALPGTSVTFSLTTNPGGAGIGTRGSATPVTVTSDSSGNAQVTIFSGTIPGPVKVRAQLVSDSTVFAETQNLTIASGPPSQRFMSLAVGTFNIEGATLDGAATTLTVRLADRQGNPVVDGTVVNFTAEGGQVASSCATAIVGGISQCTVNFQSQNPRPAGGRVSVLAYAEGTKDYTDVNSNNVFDLGTDTLLPTAGGGIGDAYRDDNENNVFDTGEFIIQRGVSGGTCLAAGWPFPSTTSCNTGLATTVRQQTVLFFSSSTPVLKNFSASTGAITFNLGSSDYPLLPMPAGTTVSASGTGNCSIGTVAGTPVVNRSPTVAGPTEDRSTGVNIPLTGCASGNVVTILVTSPSGVQTSFPVTL</sequence>
<gene>
    <name evidence="4" type="ORF">GT347_09575</name>
</gene>